<dbReference type="KEGG" id="nte:NEUTE1DRAFT43464"/>
<dbReference type="HOGENOM" id="CLU_182667_0_0_1"/>
<dbReference type="OrthoDB" id="432234at2759"/>
<keyword evidence="1" id="KW-0812">Transmembrane</keyword>
<sequence length="98" mass="11609">GSTLNIAILDILKRDFQTRYIYILYNKVKTLQGFIFNTPFNLNALYIISNYIFIIIATNEVRRVLKKLPILNIYVNTNIPATQHYHFRSNTNLQILFR</sequence>
<dbReference type="Proteomes" id="UP000008065">
    <property type="component" value="Unassembled WGS sequence"/>
</dbReference>
<feature type="transmembrane region" description="Helical" evidence="1">
    <location>
        <begin position="40"/>
        <end position="58"/>
    </location>
</feature>
<keyword evidence="3" id="KW-1185">Reference proteome</keyword>
<evidence type="ECO:0000313" key="2">
    <source>
        <dbReference type="EMBL" id="EGO57373.1"/>
    </source>
</evidence>
<protein>
    <submittedName>
        <fullName evidence="2">Uncharacterized protein</fullName>
    </submittedName>
</protein>
<feature type="non-terminal residue" evidence="2">
    <location>
        <position position="1"/>
    </location>
</feature>
<dbReference type="GeneID" id="20827898"/>
<name>F8MK89_NEUT8</name>
<reference evidence="3" key="1">
    <citation type="journal article" date="2011" name="Genetics">
        <title>Massive changes in genome architecture accompany the transition to self-fertility in the filamentous fungus Neurospora tetrasperma.</title>
        <authorList>
            <person name="Ellison C.E."/>
            <person name="Stajich J.E."/>
            <person name="Jacobson D.J."/>
            <person name="Natvig D.O."/>
            <person name="Lapidus A."/>
            <person name="Foster B."/>
            <person name="Aerts A."/>
            <person name="Riley R."/>
            <person name="Lindquist E.A."/>
            <person name="Grigoriev I.V."/>
            <person name="Taylor J.W."/>
        </authorList>
    </citation>
    <scope>NUCLEOTIDE SEQUENCE [LARGE SCALE GENOMIC DNA]</scope>
    <source>
        <strain evidence="3">FGSC 2508 / P0657</strain>
    </source>
</reference>
<dbReference type="VEuPathDB" id="FungiDB:NEUTE1DRAFT_43464"/>
<dbReference type="RefSeq" id="XP_009850355.1">
    <property type="nucleotide sequence ID" value="XM_009852053.1"/>
</dbReference>
<accession>F8MK89</accession>
<keyword evidence="1" id="KW-1133">Transmembrane helix</keyword>
<gene>
    <name evidence="2" type="ORF">NEUTE1DRAFT_43464</name>
</gene>
<proteinExistence type="predicted"/>
<evidence type="ECO:0000256" key="1">
    <source>
        <dbReference type="SAM" id="Phobius"/>
    </source>
</evidence>
<dbReference type="EMBL" id="GL891304">
    <property type="protein sequence ID" value="EGO57373.1"/>
    <property type="molecule type" value="Genomic_DNA"/>
</dbReference>
<evidence type="ECO:0000313" key="3">
    <source>
        <dbReference type="Proteomes" id="UP000008065"/>
    </source>
</evidence>
<keyword evidence="1" id="KW-0472">Membrane</keyword>
<dbReference type="AlphaFoldDB" id="F8MK89"/>
<organism evidence="2 3">
    <name type="scientific">Neurospora tetrasperma (strain FGSC 2508 / ATCC MYA-4615 / P0657)</name>
    <dbReference type="NCBI Taxonomy" id="510951"/>
    <lineage>
        <taxon>Eukaryota</taxon>
        <taxon>Fungi</taxon>
        <taxon>Dikarya</taxon>
        <taxon>Ascomycota</taxon>
        <taxon>Pezizomycotina</taxon>
        <taxon>Sordariomycetes</taxon>
        <taxon>Sordariomycetidae</taxon>
        <taxon>Sordariales</taxon>
        <taxon>Sordariaceae</taxon>
        <taxon>Neurospora</taxon>
    </lineage>
</organism>